<proteinExistence type="inferred from homology"/>
<dbReference type="GO" id="GO:0045944">
    <property type="term" value="P:positive regulation of transcription by RNA polymerase II"/>
    <property type="evidence" value="ECO:0007669"/>
    <property type="project" value="TreeGrafter"/>
</dbReference>
<organism evidence="14 15">
    <name type="scientific">Serendipita indica (strain DSM 11827)</name>
    <name type="common">Root endophyte fungus</name>
    <name type="synonym">Piriformospora indica</name>
    <dbReference type="NCBI Taxonomy" id="1109443"/>
    <lineage>
        <taxon>Eukaryota</taxon>
        <taxon>Fungi</taxon>
        <taxon>Dikarya</taxon>
        <taxon>Basidiomycota</taxon>
        <taxon>Agaricomycotina</taxon>
        <taxon>Agaricomycetes</taxon>
        <taxon>Sebacinales</taxon>
        <taxon>Serendipitaceae</taxon>
        <taxon>Serendipita</taxon>
    </lineage>
</organism>
<accession>G4T6S7</accession>
<dbReference type="InterPro" id="IPR051139">
    <property type="entry name" value="Mediator_complx_sub13"/>
</dbReference>
<comment type="similarity">
    <text evidence="2 10">Belongs to the Mediator complex subunit 13 family.</text>
</comment>
<evidence type="ECO:0000256" key="5">
    <source>
        <dbReference type="ARBA" id="ARBA00023015"/>
    </source>
</evidence>
<feature type="domain" description="Mediator complex subunit Med13 C-terminal" evidence="12">
    <location>
        <begin position="1100"/>
        <end position="1402"/>
    </location>
</feature>
<evidence type="ECO:0000256" key="7">
    <source>
        <dbReference type="ARBA" id="ARBA00023163"/>
    </source>
</evidence>
<feature type="region of interest" description="Disordered" evidence="11">
    <location>
        <begin position="553"/>
        <end position="607"/>
    </location>
</feature>
<gene>
    <name evidence="14" type="ORF">PIIN_00829</name>
</gene>
<dbReference type="eggNOG" id="ENOG502QQJC">
    <property type="taxonomic scope" value="Eukaryota"/>
</dbReference>
<feature type="compositionally biased region" description="Polar residues" evidence="11">
    <location>
        <begin position="316"/>
        <end position="333"/>
    </location>
</feature>
<dbReference type="OrthoDB" id="103819at2759"/>
<dbReference type="HOGENOM" id="CLU_243920_0_0_1"/>
<keyword evidence="5 10" id="KW-0805">Transcription regulation</keyword>
<feature type="region of interest" description="Disordered" evidence="11">
    <location>
        <begin position="643"/>
        <end position="708"/>
    </location>
</feature>
<keyword evidence="6 10" id="KW-0010">Activator</keyword>
<comment type="caution">
    <text evidence="14">The sequence shown here is derived from an EMBL/GenBank/DDBJ whole genome shotgun (WGS) entry which is preliminary data.</text>
</comment>
<feature type="compositionally biased region" description="Acidic residues" evidence="11">
    <location>
        <begin position="683"/>
        <end position="698"/>
    </location>
</feature>
<comment type="function">
    <text evidence="10">Component of the SRB8-11 complex. The SRB8-11 complex is a regulatory module of the Mediator complex which is itself involved in regulation of basal and activated RNA polymerase II-dependent transcription. The SRB8-11 complex may be involved in the transcriptional repression of a subset of genes regulated by Mediator. It may inhibit the association of the Mediator complex with RNA polymerase II to form the holoenzyme complex.</text>
</comment>
<evidence type="ECO:0000256" key="6">
    <source>
        <dbReference type="ARBA" id="ARBA00023159"/>
    </source>
</evidence>
<dbReference type="Proteomes" id="UP000007148">
    <property type="component" value="Unassembled WGS sequence"/>
</dbReference>
<evidence type="ECO:0000313" key="15">
    <source>
        <dbReference type="Proteomes" id="UP000007148"/>
    </source>
</evidence>
<feature type="region of interest" description="Disordered" evidence="11">
    <location>
        <begin position="316"/>
        <end position="351"/>
    </location>
</feature>
<evidence type="ECO:0000256" key="1">
    <source>
        <dbReference type="ARBA" id="ARBA00004123"/>
    </source>
</evidence>
<protein>
    <recommendedName>
        <fullName evidence="3 10">Mediator of RNA polymerase II transcription subunit 13</fullName>
    </recommendedName>
    <alternativeName>
        <fullName evidence="9 10">Mediator complex subunit 13</fullName>
    </alternativeName>
</protein>
<evidence type="ECO:0000313" key="14">
    <source>
        <dbReference type="EMBL" id="CCA66992.1"/>
    </source>
</evidence>
<keyword evidence="4 10" id="KW-0678">Repressor</keyword>
<comment type="subcellular location">
    <subcellularLocation>
        <location evidence="1 10">Nucleus</location>
    </subcellularLocation>
</comment>
<keyword evidence="8 10" id="KW-0539">Nucleus</keyword>
<feature type="region of interest" description="Disordered" evidence="11">
    <location>
        <begin position="248"/>
        <end position="270"/>
    </location>
</feature>
<dbReference type="PANTHER" id="PTHR48249">
    <property type="entry name" value="MEDIATOR OF RNA POLYMERASE II TRANSCRIPTION SUBUNIT 13"/>
    <property type="match status" value="1"/>
</dbReference>
<dbReference type="InterPro" id="IPR009401">
    <property type="entry name" value="Med13_C"/>
</dbReference>
<name>G4T6S7_SERID</name>
<evidence type="ECO:0000256" key="11">
    <source>
        <dbReference type="SAM" id="MobiDB-lite"/>
    </source>
</evidence>
<dbReference type="Pfam" id="PF06333">
    <property type="entry name" value="Med13_C"/>
    <property type="match status" value="1"/>
</dbReference>
<evidence type="ECO:0000259" key="13">
    <source>
        <dbReference type="Pfam" id="PF11597"/>
    </source>
</evidence>
<evidence type="ECO:0000256" key="4">
    <source>
        <dbReference type="ARBA" id="ARBA00022491"/>
    </source>
</evidence>
<sequence length="1414" mass="154565">MSQDTKDTNLALSLFLDAVRDILVDEICAASRANGHLPAVKLQSGFCLLSSRTPIEWTRNWEADNDVGTIYCEMQLHLMATHILIQPVPRRLITLTPLREASLGAAILLLPQGIPAFCIGQQGADDRVVCEFLDSLGQKDNQVMITNDFIRCYIPVRNISHQQDGGITTIWPRDLVLATPLRPPLPTLPHTNVPIQKPPSTPPRFQPNDHLALVLTSLSLHSSVDMSTLSTAMGAYVESIMKERDKPRVDPARLHPPNAQAEGLAANPSNDPLLETARPSHTMALSLSSGPAESYPSPLEMLVDRVQSSILPELDLSSTHTDTDQHLSSSAALETNYEPPRTSEDIPSSTNPFTMPQTLESWDPSGVTAPFDFGGAVTTSYDPFASGTMFTEADFNIFSSQLPETSTTDIVDSVGNIVSSALGEDVLMALSDQPQPEDFAKLDASLIDWNFAQDTVPFAMPAVEEIPSGLATTAQMFQTNLEIEPFGVDLPMITPSKTPGALEAPNSSHSIKFQLSLDSPAPFTGEKDYEVDEDAGFLAVQFSKANNIADEKYSSGKYSLPSPPPDTNDSRSPIPKSTNPHARQKKTLNALDDAGRPWKSSTTREGDLRARYMAATQPKQAMLAKLSGTKRPWSQNPAVELGFETNSTQSPLKKRRLTWGTGNEAWRHPTPPEDYLDSRDDGDSSLDGDEFGADDGQDDPFQTGDPLAPVLDLKSDAHVCTQDPVKLLQASFNCGWLADHNFVLSSDLILPTSKLSIFSNAHTPSFTMPISVPTPVSPDAINSHSEPSSKLTTNIARHFAKEAGNNTLWYSTSIAMAALTLEPSNDRIAICQAETVGLAEVLKAASNLSWGKSIAEIAEADYVTTTTETASQMDVDANAPSVNHVMRLYTPKLLVGHGTGVIEALPAILRFWDHINMVPLNGPKDVNAVAFVSDAGGPGLVSLTDSWLKQLSKIYGARRLGTHAPMSFSKHPNGVIPIQWDDFRTICGRFLAAKLVTPLVVYVVVPNSFANLQHPSALAVLGVMAEVTDSLAHEPRRLLFRLIPEVFVSHQKTLARNLNFSLDKVALAVYDAIPRVIERQHSRISSKLYASRDKLDAYAFTLGARKQIKATLVERWPPPAADVFDRYTFMHVAYASSVDGEWLTASVVTERGDMQENAVWKLDDVDPFTSIARLVLDFTLSTAKQADIDWRVTIGKSDAMSAPELDAWKLEFDSRFGQGGQSMHITLLSVTKDDSPTMLDSPLIVHLPNQVSPPSRDKEGSVFLDISTDAFILFPRPTHLTVSTHSQVTRSDFLTMEHGAEEDTPSFMIPVSTCWLVHILRQPGWTTHPQDSTLSDVGGYRTSSLQIHALHLVRYGNSSYSGEARGHMRDVATNFYDLTILNDARRGDISHGYKQPLHFAVAEAMASTLSGIQI</sequence>
<evidence type="ECO:0000256" key="8">
    <source>
        <dbReference type="ARBA" id="ARBA00023242"/>
    </source>
</evidence>
<evidence type="ECO:0000256" key="10">
    <source>
        <dbReference type="RuleBase" id="RU364134"/>
    </source>
</evidence>
<comment type="subunit">
    <text evidence="10">Component of the SRB8-11 complex, which itself associates with the Mediator complex.</text>
</comment>
<dbReference type="GO" id="GO:0003713">
    <property type="term" value="F:transcription coactivator activity"/>
    <property type="evidence" value="ECO:0007669"/>
    <property type="project" value="TreeGrafter"/>
</dbReference>
<dbReference type="InterPro" id="IPR021643">
    <property type="entry name" value="Mediator_Med13_N"/>
</dbReference>
<dbReference type="GO" id="GO:0016592">
    <property type="term" value="C:mediator complex"/>
    <property type="evidence" value="ECO:0007669"/>
    <property type="project" value="InterPro"/>
</dbReference>
<reference evidence="14 15" key="1">
    <citation type="journal article" date="2011" name="PLoS Pathog.">
        <title>Endophytic Life Strategies Decoded by Genome and Transcriptome Analyses of the Mutualistic Root Symbiont Piriformospora indica.</title>
        <authorList>
            <person name="Zuccaro A."/>
            <person name="Lahrmann U."/>
            <person name="Guldener U."/>
            <person name="Langen G."/>
            <person name="Pfiffi S."/>
            <person name="Biedenkopf D."/>
            <person name="Wong P."/>
            <person name="Samans B."/>
            <person name="Grimm C."/>
            <person name="Basiewicz M."/>
            <person name="Murat C."/>
            <person name="Martin F."/>
            <person name="Kogel K.H."/>
        </authorList>
    </citation>
    <scope>NUCLEOTIDE SEQUENCE [LARGE SCALE GENOMIC DNA]</scope>
    <source>
        <strain evidence="14 15">DSM 11827</strain>
    </source>
</reference>
<dbReference type="EMBL" id="CAFZ01000008">
    <property type="protein sequence ID" value="CCA66992.1"/>
    <property type="molecule type" value="Genomic_DNA"/>
</dbReference>
<dbReference type="STRING" id="1109443.G4T6S7"/>
<evidence type="ECO:0000256" key="2">
    <source>
        <dbReference type="ARBA" id="ARBA00009354"/>
    </source>
</evidence>
<evidence type="ECO:0000256" key="3">
    <source>
        <dbReference type="ARBA" id="ARBA00019618"/>
    </source>
</evidence>
<evidence type="ECO:0000256" key="9">
    <source>
        <dbReference type="ARBA" id="ARBA00032008"/>
    </source>
</evidence>
<dbReference type="Pfam" id="PF11597">
    <property type="entry name" value="Med13_N"/>
    <property type="match status" value="1"/>
</dbReference>
<evidence type="ECO:0000259" key="12">
    <source>
        <dbReference type="Pfam" id="PF06333"/>
    </source>
</evidence>
<keyword evidence="15" id="KW-1185">Reference proteome</keyword>
<keyword evidence="7 10" id="KW-0804">Transcription</keyword>
<dbReference type="OMA" id="QIERELW"/>
<feature type="compositionally biased region" description="Basic and acidic residues" evidence="11">
    <location>
        <begin position="665"/>
        <end position="682"/>
    </location>
</feature>
<dbReference type="PANTHER" id="PTHR48249:SF3">
    <property type="entry name" value="MEDIATOR OF RNA POLYMERASE II TRANSCRIPTION SUBUNIT 13"/>
    <property type="match status" value="1"/>
</dbReference>
<dbReference type="InParanoid" id="G4T6S7"/>
<feature type="domain" description="Mediator complex subunit Med13 N-terminal" evidence="13">
    <location>
        <begin position="11"/>
        <end position="178"/>
    </location>
</feature>